<dbReference type="Proteomes" id="UP000807306">
    <property type="component" value="Unassembled WGS sequence"/>
</dbReference>
<keyword evidence="1" id="KW-0175">Coiled coil</keyword>
<accession>A0A9P6EC51</accession>
<dbReference type="Pfam" id="PF26609">
    <property type="entry name" value="DUF8191"/>
    <property type="match status" value="1"/>
</dbReference>
<keyword evidence="5" id="KW-1185">Reference proteome</keyword>
<feature type="region of interest" description="Disordered" evidence="2">
    <location>
        <begin position="372"/>
        <end position="433"/>
    </location>
</feature>
<protein>
    <recommendedName>
        <fullName evidence="3">DUF8191 domain-containing protein</fullName>
    </recommendedName>
</protein>
<evidence type="ECO:0000313" key="4">
    <source>
        <dbReference type="EMBL" id="KAF9526242.1"/>
    </source>
</evidence>
<feature type="compositionally biased region" description="Acidic residues" evidence="2">
    <location>
        <begin position="391"/>
        <end position="418"/>
    </location>
</feature>
<name>A0A9P6EC51_9AGAR</name>
<feature type="compositionally biased region" description="Acidic residues" evidence="2">
    <location>
        <begin position="46"/>
        <end position="67"/>
    </location>
</feature>
<gene>
    <name evidence="4" type="ORF">CPB83DRAFT_908630</name>
</gene>
<organism evidence="4 5">
    <name type="scientific">Crepidotus variabilis</name>
    <dbReference type="NCBI Taxonomy" id="179855"/>
    <lineage>
        <taxon>Eukaryota</taxon>
        <taxon>Fungi</taxon>
        <taxon>Dikarya</taxon>
        <taxon>Basidiomycota</taxon>
        <taxon>Agaricomycotina</taxon>
        <taxon>Agaricomycetes</taxon>
        <taxon>Agaricomycetidae</taxon>
        <taxon>Agaricales</taxon>
        <taxon>Agaricineae</taxon>
        <taxon>Crepidotaceae</taxon>
        <taxon>Crepidotus</taxon>
    </lineage>
</organism>
<evidence type="ECO:0000313" key="5">
    <source>
        <dbReference type="Proteomes" id="UP000807306"/>
    </source>
</evidence>
<sequence>MENQTEKLKAKIKHQAKELKNKNKEIARLKRAIQTLVDESTFCSESDYENADTDEEEDQYSDGSDDIEILDDNTATGSASLYDGEFYRCMVCGFEVIEGECAACGKLHKHSEANHVSAALRSIGIENQAIHPDRSLVPRGTTPLLEFNSEDEALPSEYHSDSFPYARTEEYEQLRRRGATRLMCETFGLSFDFKDGIFAWADDDLFQEFSSPKMKTGDTWKIHLGRRIELEEDDFDGSAFMEGLLEDAIYFPLRDPFSTRDFEVWDTVKESPGVWVTKMKAHRPSEEEDYTPVQGRCFVFDPASDDSDRWDCADVVVDHENRFLVDPPEHDGPLRANEYEIENDREEQMTEELMDFYPDFTHHDSVWAGVEEHEDDGNEGAASPTSKSLENEDQDQAIEDDTTDDSFDSDFNSDEDMTGDERERQNLDGAVGS</sequence>
<evidence type="ECO:0000256" key="2">
    <source>
        <dbReference type="SAM" id="MobiDB-lite"/>
    </source>
</evidence>
<proteinExistence type="predicted"/>
<feature type="domain" description="DUF8191" evidence="3">
    <location>
        <begin position="174"/>
        <end position="252"/>
    </location>
</feature>
<dbReference type="OrthoDB" id="3063271at2759"/>
<feature type="coiled-coil region" evidence="1">
    <location>
        <begin position="2"/>
        <end position="39"/>
    </location>
</feature>
<dbReference type="InterPro" id="IPR058504">
    <property type="entry name" value="DUF8191"/>
</dbReference>
<reference evidence="4" key="1">
    <citation type="submission" date="2020-11" db="EMBL/GenBank/DDBJ databases">
        <authorList>
            <consortium name="DOE Joint Genome Institute"/>
            <person name="Ahrendt S."/>
            <person name="Riley R."/>
            <person name="Andreopoulos W."/>
            <person name="Labutti K."/>
            <person name="Pangilinan J."/>
            <person name="Ruiz-Duenas F.J."/>
            <person name="Barrasa J.M."/>
            <person name="Sanchez-Garcia M."/>
            <person name="Camarero S."/>
            <person name="Miyauchi S."/>
            <person name="Serrano A."/>
            <person name="Linde D."/>
            <person name="Babiker R."/>
            <person name="Drula E."/>
            <person name="Ayuso-Fernandez I."/>
            <person name="Pacheco R."/>
            <person name="Padilla G."/>
            <person name="Ferreira P."/>
            <person name="Barriuso J."/>
            <person name="Kellner H."/>
            <person name="Castanera R."/>
            <person name="Alfaro M."/>
            <person name="Ramirez L."/>
            <person name="Pisabarro A.G."/>
            <person name="Kuo A."/>
            <person name="Tritt A."/>
            <person name="Lipzen A."/>
            <person name="He G."/>
            <person name="Yan M."/>
            <person name="Ng V."/>
            <person name="Cullen D."/>
            <person name="Martin F."/>
            <person name="Rosso M.-N."/>
            <person name="Henrissat B."/>
            <person name="Hibbett D."/>
            <person name="Martinez A.T."/>
            <person name="Grigoriev I.V."/>
        </authorList>
    </citation>
    <scope>NUCLEOTIDE SEQUENCE</scope>
    <source>
        <strain evidence="4">CBS 506.95</strain>
    </source>
</reference>
<dbReference type="EMBL" id="MU157874">
    <property type="protein sequence ID" value="KAF9526242.1"/>
    <property type="molecule type" value="Genomic_DNA"/>
</dbReference>
<comment type="caution">
    <text evidence="4">The sequence shown here is derived from an EMBL/GenBank/DDBJ whole genome shotgun (WGS) entry which is preliminary data.</text>
</comment>
<feature type="region of interest" description="Disordered" evidence="2">
    <location>
        <begin position="43"/>
        <end position="67"/>
    </location>
</feature>
<evidence type="ECO:0000256" key="1">
    <source>
        <dbReference type="SAM" id="Coils"/>
    </source>
</evidence>
<dbReference type="AlphaFoldDB" id="A0A9P6EC51"/>
<evidence type="ECO:0000259" key="3">
    <source>
        <dbReference type="Pfam" id="PF26609"/>
    </source>
</evidence>